<dbReference type="CTD" id="127391"/>
<dbReference type="Proteomes" id="UP000314987">
    <property type="component" value="Unassembled WGS sequence"/>
</dbReference>
<dbReference type="OMA" id="WNWLQAT"/>
<evidence type="ECO:0000313" key="3">
    <source>
        <dbReference type="Ensembl" id="ENSVURP00010002414.1"/>
    </source>
</evidence>
<evidence type="ECO:0000256" key="1">
    <source>
        <dbReference type="SAM" id="MobiDB-lite"/>
    </source>
</evidence>
<dbReference type="GeneID" id="114044752"/>
<sequence length="180" mass="20479">MGEMSSSSPLAQTSGFFSLTSLWNWLQENNLILNSDSWLSEYISPSWQTIFWIILSFFLLVGTYAFWKRTFQSIKKIIIFINLLLMLYKKGTDLFQDILSNNSGRISHYPTSQGSNNMLVTLSLQEKILQKLQMVEGKVKDLEDLIMTYKGGKNCTRPSSNCSNCRSPLPTSGFTSTSEQ</sequence>
<feature type="region of interest" description="Disordered" evidence="1">
    <location>
        <begin position="155"/>
        <end position="180"/>
    </location>
</feature>
<dbReference type="RefSeq" id="XP_027720212.1">
    <property type="nucleotide sequence ID" value="XM_027864411.1"/>
</dbReference>
<keyword evidence="2" id="KW-0812">Transmembrane</keyword>
<reference evidence="3" key="3">
    <citation type="submission" date="2025-09" db="UniProtKB">
        <authorList>
            <consortium name="Ensembl"/>
        </authorList>
    </citation>
    <scope>IDENTIFICATION</scope>
</reference>
<dbReference type="Pfam" id="PF15844">
    <property type="entry name" value="TMCCDC2"/>
    <property type="match status" value="1"/>
</dbReference>
<dbReference type="OrthoDB" id="9450048at2759"/>
<feature type="compositionally biased region" description="Polar residues" evidence="1">
    <location>
        <begin position="156"/>
        <end position="180"/>
    </location>
</feature>
<dbReference type="InterPro" id="IPR031697">
    <property type="entry name" value="TMCCDC2"/>
</dbReference>
<dbReference type="GeneTree" id="ENSGT00390000001528"/>
<accession>A0A4X2JSG0</accession>
<dbReference type="STRING" id="29139.ENSVURP00010002414"/>
<dbReference type="PANTHER" id="PTHR38496">
    <property type="entry name" value="TRANSMEMBRANE AND COILED-COIL DOMAIN-CONTAINING PROTEIN 2"/>
    <property type="match status" value="1"/>
</dbReference>
<evidence type="ECO:0000313" key="4">
    <source>
        <dbReference type="Proteomes" id="UP000314987"/>
    </source>
</evidence>
<dbReference type="PANTHER" id="PTHR38496:SF1">
    <property type="entry name" value="TRANSMEMBRANE AND COILED-COIL DOMAIN-CONTAINING PROTEIN 2"/>
    <property type="match status" value="1"/>
</dbReference>
<protein>
    <recommendedName>
        <fullName evidence="5">Transmembrane and coiled-coil domains 2</fullName>
    </recommendedName>
</protein>
<proteinExistence type="predicted"/>
<name>A0A4X2JSG0_VOMUR</name>
<evidence type="ECO:0000256" key="2">
    <source>
        <dbReference type="SAM" id="Phobius"/>
    </source>
</evidence>
<reference evidence="3" key="2">
    <citation type="submission" date="2025-08" db="UniProtKB">
        <authorList>
            <consortium name="Ensembl"/>
        </authorList>
    </citation>
    <scope>IDENTIFICATION</scope>
</reference>
<keyword evidence="2" id="KW-1133">Transmembrane helix</keyword>
<dbReference type="GO" id="GO:0005634">
    <property type="term" value="C:nucleus"/>
    <property type="evidence" value="ECO:0007669"/>
    <property type="project" value="TreeGrafter"/>
</dbReference>
<keyword evidence="2" id="KW-0472">Membrane</keyword>
<evidence type="ECO:0008006" key="5">
    <source>
        <dbReference type="Google" id="ProtNLM"/>
    </source>
</evidence>
<gene>
    <name evidence="3" type="primary">TMCO2</name>
</gene>
<dbReference type="AlphaFoldDB" id="A0A4X2JSG0"/>
<feature type="transmembrane region" description="Helical" evidence="2">
    <location>
        <begin position="49"/>
        <end position="67"/>
    </location>
</feature>
<reference evidence="4" key="1">
    <citation type="submission" date="2018-12" db="EMBL/GenBank/DDBJ databases">
        <authorList>
            <person name="Yazar S."/>
        </authorList>
    </citation>
    <scope>NUCLEOTIDE SEQUENCE [LARGE SCALE GENOMIC DNA]</scope>
</reference>
<keyword evidence="4" id="KW-1185">Reference proteome</keyword>
<dbReference type="Ensembl" id="ENSVURT00010002749.1">
    <property type="protein sequence ID" value="ENSVURP00010002414.1"/>
    <property type="gene ID" value="ENSVURG00010001972.1"/>
</dbReference>
<organism evidence="3 4">
    <name type="scientific">Vombatus ursinus</name>
    <name type="common">Common wombat</name>
    <dbReference type="NCBI Taxonomy" id="29139"/>
    <lineage>
        <taxon>Eukaryota</taxon>
        <taxon>Metazoa</taxon>
        <taxon>Chordata</taxon>
        <taxon>Craniata</taxon>
        <taxon>Vertebrata</taxon>
        <taxon>Euteleostomi</taxon>
        <taxon>Mammalia</taxon>
        <taxon>Metatheria</taxon>
        <taxon>Diprotodontia</taxon>
        <taxon>Vombatidae</taxon>
        <taxon>Vombatus</taxon>
    </lineage>
</organism>